<comment type="similarity">
    <text evidence="1">Belongs to the AfsR/DnrI/RedD regulatory family.</text>
</comment>
<evidence type="ECO:0000256" key="6">
    <source>
        <dbReference type="PROSITE-ProRule" id="PRU01091"/>
    </source>
</evidence>
<dbReference type="SUPFAM" id="SSF46894">
    <property type="entry name" value="C-terminal effector domain of the bipartite response regulators"/>
    <property type="match status" value="1"/>
</dbReference>
<dbReference type="PROSITE" id="PS51755">
    <property type="entry name" value="OMPR_PHOB"/>
    <property type="match status" value="1"/>
</dbReference>
<feature type="domain" description="OmpR/PhoB-type" evidence="7">
    <location>
        <begin position="1"/>
        <end position="101"/>
    </location>
</feature>
<keyword evidence="4 6" id="KW-0238">DNA-binding</keyword>
<evidence type="ECO:0000256" key="2">
    <source>
        <dbReference type="ARBA" id="ARBA00023012"/>
    </source>
</evidence>
<accession>A0ABT0P2G1</accession>
<dbReference type="PANTHER" id="PTHR35807">
    <property type="entry name" value="TRANSCRIPTIONAL REGULATOR REDD-RELATED"/>
    <property type="match status" value="1"/>
</dbReference>
<dbReference type="InterPro" id="IPR016032">
    <property type="entry name" value="Sig_transdc_resp-reg_C-effctor"/>
</dbReference>
<dbReference type="PANTHER" id="PTHR35807:SF1">
    <property type="entry name" value="TRANSCRIPTIONAL REGULATOR REDD"/>
    <property type="match status" value="1"/>
</dbReference>
<dbReference type="Gene3D" id="1.10.10.10">
    <property type="entry name" value="Winged helix-like DNA-binding domain superfamily/Winged helix DNA-binding domain"/>
    <property type="match status" value="1"/>
</dbReference>
<evidence type="ECO:0000259" key="7">
    <source>
        <dbReference type="PROSITE" id="PS51755"/>
    </source>
</evidence>
<dbReference type="Pfam" id="PF03704">
    <property type="entry name" value="BTAD"/>
    <property type="match status" value="1"/>
</dbReference>
<protein>
    <submittedName>
        <fullName evidence="8">Winged helix-turn-helix domain-containing protein</fullName>
    </submittedName>
</protein>
<sequence>MELRMLGEVAVREGTLPIYSAEVPTRQVLALLMAAADRAVPAYALADELWPQGLPDGAQDALEHHIGRLRAVIGAASQAAGSERPAEQVLASVPGGYRLDTGGGSSDLRTFERLTGAGYRAMEAGDLHLAGRRLREALALWTGAPLSGVPHGPQLQAHAARLTLSWQRAVDRWIDAELRLGRWRELCFDLAQVLTRYCPDTPPYARLKADLEHRGQDRDVIRDYLRGRRETCTAPVRPLPGLVPDRREPDRRSHCAGLEAGTLPRVPLGDLQSA</sequence>
<keyword evidence="3" id="KW-0805">Transcription regulation</keyword>
<dbReference type="SUPFAM" id="SSF48452">
    <property type="entry name" value="TPR-like"/>
    <property type="match status" value="1"/>
</dbReference>
<dbReference type="InterPro" id="IPR051677">
    <property type="entry name" value="AfsR-DnrI-RedD_regulator"/>
</dbReference>
<evidence type="ECO:0000313" key="8">
    <source>
        <dbReference type="EMBL" id="MCL3997909.1"/>
    </source>
</evidence>
<dbReference type="EMBL" id="JAMCCK010000051">
    <property type="protein sequence ID" value="MCL3997909.1"/>
    <property type="molecule type" value="Genomic_DNA"/>
</dbReference>
<organism evidence="8 9">
    <name type="scientific">Streptomyces lavenduligriseus</name>
    <dbReference type="NCBI Taxonomy" id="67315"/>
    <lineage>
        <taxon>Bacteria</taxon>
        <taxon>Bacillati</taxon>
        <taxon>Actinomycetota</taxon>
        <taxon>Actinomycetes</taxon>
        <taxon>Kitasatosporales</taxon>
        <taxon>Streptomycetaceae</taxon>
        <taxon>Streptomyces</taxon>
    </lineage>
</organism>
<dbReference type="InterPro" id="IPR005158">
    <property type="entry name" value="BTAD"/>
</dbReference>
<dbReference type="SMART" id="SM00862">
    <property type="entry name" value="Trans_reg_C"/>
    <property type="match status" value="1"/>
</dbReference>
<keyword evidence="9" id="KW-1185">Reference proteome</keyword>
<dbReference type="Gene3D" id="1.25.40.10">
    <property type="entry name" value="Tetratricopeptide repeat domain"/>
    <property type="match status" value="1"/>
</dbReference>
<keyword evidence="2" id="KW-0902">Two-component regulatory system</keyword>
<comment type="caution">
    <text evidence="8">The sequence shown here is derived from an EMBL/GenBank/DDBJ whole genome shotgun (WGS) entry which is preliminary data.</text>
</comment>
<dbReference type="InterPro" id="IPR011990">
    <property type="entry name" value="TPR-like_helical_dom_sf"/>
</dbReference>
<name>A0ABT0P2G1_9ACTN</name>
<proteinExistence type="inferred from homology"/>
<dbReference type="Proteomes" id="UP001202052">
    <property type="component" value="Unassembled WGS sequence"/>
</dbReference>
<dbReference type="SMART" id="SM01043">
    <property type="entry name" value="BTAD"/>
    <property type="match status" value="1"/>
</dbReference>
<dbReference type="Pfam" id="PF00486">
    <property type="entry name" value="Trans_reg_C"/>
    <property type="match status" value="1"/>
</dbReference>
<gene>
    <name evidence="8" type="ORF">M4438_31165</name>
</gene>
<evidence type="ECO:0000256" key="4">
    <source>
        <dbReference type="ARBA" id="ARBA00023125"/>
    </source>
</evidence>
<keyword evidence="5" id="KW-0804">Transcription</keyword>
<dbReference type="InterPro" id="IPR036388">
    <property type="entry name" value="WH-like_DNA-bd_sf"/>
</dbReference>
<reference evidence="8 9" key="1">
    <citation type="submission" date="2022-05" db="EMBL/GenBank/DDBJ databases">
        <title>Genome Resource of Streptomyces lavenduligriseus GA1-1, a Strain with Broad-Spectrum Antifungal Activity against Phytopathogenic Fungi.</title>
        <authorList>
            <person name="Qi D."/>
        </authorList>
    </citation>
    <scope>NUCLEOTIDE SEQUENCE [LARGE SCALE GENOMIC DNA]</scope>
    <source>
        <strain evidence="8 9">GA1-1</strain>
    </source>
</reference>
<evidence type="ECO:0000256" key="3">
    <source>
        <dbReference type="ARBA" id="ARBA00023015"/>
    </source>
</evidence>
<dbReference type="InterPro" id="IPR001867">
    <property type="entry name" value="OmpR/PhoB-type_DNA-bd"/>
</dbReference>
<evidence type="ECO:0000256" key="5">
    <source>
        <dbReference type="ARBA" id="ARBA00023163"/>
    </source>
</evidence>
<evidence type="ECO:0000313" key="9">
    <source>
        <dbReference type="Proteomes" id="UP001202052"/>
    </source>
</evidence>
<feature type="DNA-binding region" description="OmpR/PhoB-type" evidence="6">
    <location>
        <begin position="1"/>
        <end position="101"/>
    </location>
</feature>
<dbReference type="RefSeq" id="WP_249492675.1">
    <property type="nucleotide sequence ID" value="NZ_JAMCCK010000051.1"/>
</dbReference>
<evidence type="ECO:0000256" key="1">
    <source>
        <dbReference type="ARBA" id="ARBA00005820"/>
    </source>
</evidence>